<dbReference type="InterPro" id="IPR003439">
    <property type="entry name" value="ABC_transporter-like_ATP-bd"/>
</dbReference>
<proteinExistence type="predicted"/>
<feature type="transmembrane region" description="Helical" evidence="10">
    <location>
        <begin position="27"/>
        <end position="45"/>
    </location>
</feature>
<dbReference type="InterPro" id="IPR039421">
    <property type="entry name" value="Type_1_exporter"/>
</dbReference>
<evidence type="ECO:0000259" key="11">
    <source>
        <dbReference type="PROSITE" id="PS50893"/>
    </source>
</evidence>
<protein>
    <submittedName>
        <fullName evidence="13">ABC transporter</fullName>
    </submittedName>
</protein>
<evidence type="ECO:0000259" key="12">
    <source>
        <dbReference type="PROSITE" id="PS50929"/>
    </source>
</evidence>
<keyword evidence="5 10" id="KW-0812">Transmembrane</keyword>
<dbReference type="PROSITE" id="PS50893">
    <property type="entry name" value="ABC_TRANSPORTER_2"/>
    <property type="match status" value="1"/>
</dbReference>
<organism evidence="13">
    <name type="scientific">Streptomyces roseoverticillatus</name>
    <dbReference type="NCBI Taxonomy" id="66429"/>
    <lineage>
        <taxon>Bacteria</taxon>
        <taxon>Bacillati</taxon>
        <taxon>Actinomycetota</taxon>
        <taxon>Actinomycetes</taxon>
        <taxon>Kitasatosporales</taxon>
        <taxon>Streptomycetaceae</taxon>
        <taxon>Streptomyces</taxon>
    </lineage>
</organism>
<dbReference type="InterPro" id="IPR011527">
    <property type="entry name" value="ABC1_TM_dom"/>
</dbReference>
<dbReference type="InterPro" id="IPR036640">
    <property type="entry name" value="ABC1_TM_sf"/>
</dbReference>
<dbReference type="Pfam" id="PF00005">
    <property type="entry name" value="ABC_tran"/>
    <property type="match status" value="1"/>
</dbReference>
<keyword evidence="3" id="KW-1003">Cell membrane</keyword>
<evidence type="ECO:0000256" key="8">
    <source>
        <dbReference type="ARBA" id="ARBA00022989"/>
    </source>
</evidence>
<evidence type="ECO:0000256" key="10">
    <source>
        <dbReference type="SAM" id="Phobius"/>
    </source>
</evidence>
<evidence type="ECO:0000256" key="6">
    <source>
        <dbReference type="ARBA" id="ARBA00022741"/>
    </source>
</evidence>
<feature type="transmembrane region" description="Helical" evidence="10">
    <location>
        <begin position="65"/>
        <end position="88"/>
    </location>
</feature>
<dbReference type="EMBL" id="LC035135">
    <property type="protein sequence ID" value="BAU09318.1"/>
    <property type="molecule type" value="Genomic_DNA"/>
</dbReference>
<feature type="domain" description="ABC transmembrane type-1" evidence="12">
    <location>
        <begin position="28"/>
        <end position="308"/>
    </location>
</feature>
<dbReference type="PANTHER" id="PTHR43394">
    <property type="entry name" value="ATP-DEPENDENT PERMEASE MDL1, MITOCHONDRIAL"/>
    <property type="match status" value="1"/>
</dbReference>
<keyword evidence="9 10" id="KW-0472">Membrane</keyword>
<dbReference type="InterPro" id="IPR003593">
    <property type="entry name" value="AAA+_ATPase"/>
</dbReference>
<dbReference type="GO" id="GO:0016887">
    <property type="term" value="F:ATP hydrolysis activity"/>
    <property type="evidence" value="ECO:0007669"/>
    <property type="project" value="InterPro"/>
</dbReference>
<evidence type="ECO:0000256" key="2">
    <source>
        <dbReference type="ARBA" id="ARBA00022448"/>
    </source>
</evidence>
<feature type="domain" description="ABC transporter" evidence="11">
    <location>
        <begin position="371"/>
        <end position="603"/>
    </location>
</feature>
<feature type="transmembrane region" description="Helical" evidence="10">
    <location>
        <begin position="140"/>
        <end position="159"/>
    </location>
</feature>
<dbReference type="Pfam" id="PF00664">
    <property type="entry name" value="ABC_membrane"/>
    <property type="match status" value="1"/>
</dbReference>
<dbReference type="GO" id="GO:0015421">
    <property type="term" value="F:ABC-type oligopeptide transporter activity"/>
    <property type="evidence" value="ECO:0007669"/>
    <property type="project" value="TreeGrafter"/>
</dbReference>
<dbReference type="PANTHER" id="PTHR43394:SF1">
    <property type="entry name" value="ATP-BINDING CASSETTE SUB-FAMILY B MEMBER 10, MITOCHONDRIAL"/>
    <property type="match status" value="1"/>
</dbReference>
<dbReference type="SUPFAM" id="SSF52540">
    <property type="entry name" value="P-loop containing nucleoside triphosphate hydrolases"/>
    <property type="match status" value="1"/>
</dbReference>
<dbReference type="Gene3D" id="3.40.50.300">
    <property type="entry name" value="P-loop containing nucleotide triphosphate hydrolases"/>
    <property type="match status" value="1"/>
</dbReference>
<dbReference type="GO" id="GO:0005886">
    <property type="term" value="C:plasma membrane"/>
    <property type="evidence" value="ECO:0007669"/>
    <property type="project" value="UniProtKB-SubCell"/>
</dbReference>
<dbReference type="FunFam" id="3.40.50.300:FF:001001">
    <property type="entry name" value="Multidrug ABC transporter ATP-binding protein"/>
    <property type="match status" value="1"/>
</dbReference>
<keyword evidence="2" id="KW-0813">Transport</keyword>
<keyword evidence="6" id="KW-0547">Nucleotide-binding</keyword>
<evidence type="ECO:0000256" key="9">
    <source>
        <dbReference type="ARBA" id="ARBA00023136"/>
    </source>
</evidence>
<gene>
    <name evidence="13" type="primary">res2</name>
</gene>
<reference evidence="13" key="1">
    <citation type="journal article" date="2015" name="Biosci. Biotechnol. Biochem.">
        <title>Identification and analysis of the resorcinomycin biosynthetic gene cluster.</title>
        <authorList>
            <person name="Ooya K."/>
            <person name="Ogasawara Y."/>
            <person name="Noike M."/>
            <person name="Dairi T."/>
        </authorList>
    </citation>
    <scope>NUCLEOTIDE SEQUENCE</scope>
    <source>
        <strain evidence="13">DO-248</strain>
    </source>
</reference>
<dbReference type="SUPFAM" id="SSF90123">
    <property type="entry name" value="ABC transporter transmembrane region"/>
    <property type="match status" value="1"/>
</dbReference>
<dbReference type="Gene3D" id="1.20.1560.10">
    <property type="entry name" value="ABC transporter type 1, transmembrane domain"/>
    <property type="match status" value="1"/>
</dbReference>
<evidence type="ECO:0000256" key="1">
    <source>
        <dbReference type="ARBA" id="ARBA00004651"/>
    </source>
</evidence>
<accession>A0A0S3TVU9</accession>
<evidence type="ECO:0000256" key="5">
    <source>
        <dbReference type="ARBA" id="ARBA00022692"/>
    </source>
</evidence>
<dbReference type="SMART" id="SM00382">
    <property type="entry name" value="AAA"/>
    <property type="match status" value="1"/>
</dbReference>
<dbReference type="AlphaFoldDB" id="A0A0S3TVU9"/>
<dbReference type="PROSITE" id="PS50929">
    <property type="entry name" value="ABC_TM1F"/>
    <property type="match status" value="1"/>
</dbReference>
<keyword evidence="4" id="KW-0997">Cell inner membrane</keyword>
<comment type="subcellular location">
    <subcellularLocation>
        <location evidence="1">Cell membrane</location>
        <topology evidence="1">Multi-pass membrane protein</topology>
    </subcellularLocation>
</comment>
<sequence>MSALPVATVKEVRAHARRLALRHPGELAAALALHGLAAASALVTPRLLGDLVEDVGHGIDRAETTALLICAFIALQGILLCCAVYASARLSEKILARLREEFVGSVLELPLSTVERAGSGDLISRTTRDVDVLSRAVRQAVPDALIALVTIAVTLGALVLLGPLLALPCLVAAPVLWAAARWYRARARDGYLRESASYAHLTEGLTETVQGARTVEALGLGERRAERVDEDIARSFGAERYTLMLRTVFLPISDTAYVLPLVATLVIGGLYYLHGLASLADVTAAALYAQQLMLPVDQLLFRMDELQMGSASLARILGVRPARPEEEGAPEKPGSGAGTRVVPVAPAVSAEPTVSAEPAASGVPAGEEGHLVVRGARFAYRQGRDVLHGIDLDIARGERLAIVGPSGAGKSTLGRLLAGIEAPRTGSVTLAGTPLAGLPLGELRRHVALVTQEHYVFHASLRENLLMARETAGDAELEAALRAVDAWEWARGIGLDGRLGSGSTRLSPSQAQQLALARLVLADPHTLVLDEATSLLDPRAARHLERSLAAVLKGRTVIAIAHRLHTAHDADRVVVMEDGRISELGPHEDLLRRDGAYAALWRSWHGVTAGRVAGDDA</sequence>
<evidence type="ECO:0000256" key="7">
    <source>
        <dbReference type="ARBA" id="ARBA00022840"/>
    </source>
</evidence>
<dbReference type="GO" id="GO:0005524">
    <property type="term" value="F:ATP binding"/>
    <property type="evidence" value="ECO:0007669"/>
    <property type="project" value="UniProtKB-KW"/>
</dbReference>
<evidence type="ECO:0000256" key="4">
    <source>
        <dbReference type="ARBA" id="ARBA00022519"/>
    </source>
</evidence>
<keyword evidence="7" id="KW-0067">ATP-binding</keyword>
<dbReference type="InterPro" id="IPR027417">
    <property type="entry name" value="P-loop_NTPase"/>
</dbReference>
<keyword evidence="8 10" id="KW-1133">Transmembrane helix</keyword>
<evidence type="ECO:0000256" key="3">
    <source>
        <dbReference type="ARBA" id="ARBA00022475"/>
    </source>
</evidence>
<dbReference type="CDD" id="cd07346">
    <property type="entry name" value="ABC_6TM_exporters"/>
    <property type="match status" value="1"/>
</dbReference>
<name>A0A0S3TVU9_9ACTN</name>
<evidence type="ECO:0000313" key="13">
    <source>
        <dbReference type="EMBL" id="BAU09318.1"/>
    </source>
</evidence>